<dbReference type="GO" id="GO:0003887">
    <property type="term" value="F:DNA-directed DNA polymerase activity"/>
    <property type="evidence" value="ECO:0007669"/>
    <property type="project" value="UniProtKB-UniRule"/>
</dbReference>
<dbReference type="GO" id="GO:0009360">
    <property type="term" value="C:DNA polymerase III complex"/>
    <property type="evidence" value="ECO:0007669"/>
    <property type="project" value="InterPro"/>
</dbReference>
<accession>A0A7C3E079</accession>
<keyword evidence="6 10" id="KW-0548">Nucleotidyltransferase</keyword>
<dbReference type="GO" id="GO:0003677">
    <property type="term" value="F:DNA binding"/>
    <property type="evidence" value="ECO:0007669"/>
    <property type="project" value="UniProtKB-UniRule"/>
</dbReference>
<dbReference type="InterPro" id="IPR022635">
    <property type="entry name" value="DNA_polIII_beta_C"/>
</dbReference>
<evidence type="ECO:0000256" key="2">
    <source>
        <dbReference type="ARBA" id="ARBA00010752"/>
    </source>
</evidence>
<dbReference type="PIRSF" id="PIRSF000804">
    <property type="entry name" value="DNA_pol_III_b"/>
    <property type="match status" value="1"/>
</dbReference>
<keyword evidence="8 10" id="KW-0239">DNA-directed DNA polymerase</keyword>
<dbReference type="Pfam" id="PF02767">
    <property type="entry name" value="DNA_pol3_beta_2"/>
    <property type="match status" value="1"/>
</dbReference>
<dbReference type="GO" id="GO:0006271">
    <property type="term" value="P:DNA strand elongation involved in DNA replication"/>
    <property type="evidence" value="ECO:0007669"/>
    <property type="project" value="TreeGrafter"/>
</dbReference>
<evidence type="ECO:0000313" key="14">
    <source>
        <dbReference type="EMBL" id="HFH27892.1"/>
    </source>
</evidence>
<keyword evidence="9" id="KW-0238">DNA-binding</keyword>
<evidence type="ECO:0000256" key="5">
    <source>
        <dbReference type="ARBA" id="ARBA00022679"/>
    </source>
</evidence>
<feature type="domain" description="DNA polymerase III beta sliding clamp C-terminal" evidence="13">
    <location>
        <begin position="245"/>
        <end position="364"/>
    </location>
</feature>
<feature type="domain" description="DNA polymerase III beta sliding clamp central" evidence="12">
    <location>
        <begin position="130"/>
        <end position="243"/>
    </location>
</feature>
<evidence type="ECO:0000256" key="9">
    <source>
        <dbReference type="ARBA" id="ARBA00023125"/>
    </source>
</evidence>
<evidence type="ECO:0000256" key="3">
    <source>
        <dbReference type="ARBA" id="ARBA00021035"/>
    </source>
</evidence>
<dbReference type="GO" id="GO:0008408">
    <property type="term" value="F:3'-5' exonuclease activity"/>
    <property type="evidence" value="ECO:0007669"/>
    <property type="project" value="InterPro"/>
</dbReference>
<feature type="domain" description="DNA polymerase III beta sliding clamp N-terminal" evidence="11">
    <location>
        <begin position="1"/>
        <end position="119"/>
    </location>
</feature>
<dbReference type="PANTHER" id="PTHR30478">
    <property type="entry name" value="DNA POLYMERASE III SUBUNIT BETA"/>
    <property type="match status" value="1"/>
</dbReference>
<evidence type="ECO:0000259" key="11">
    <source>
        <dbReference type="Pfam" id="PF00712"/>
    </source>
</evidence>
<sequence length="367" mass="41252">MKFICDRSILSREIGIAQEIISSKNAISILSNVYLEAANNTLLLKATDIKVNFETRLPVTVIEEGSTTVFCDKFLGILNSIPEGEIEFEQTENKIVIKPSFKKIKFQLKSIAADKFPEFPSPGAAPSFDVPVKDLKSMITQTVFAVSDDETRYFMNGVYFEKQESDLVMVATDGRRLAFIKKPLSSPVPDFAGVIIPPKILNLVMKRAGDEGMATISVTEKNIFITFGAYQLSSVLIEGQFPNYRRVIPESQSHSFTINRQEMLDALKRVSILVEQKSRRVYLVVNPGMLSVVSEESEIGAAKEDIPCQYAGDEVSIALNYRYIEEPFKVMNEDSVSIYFTEPNRAITIKPVPEQDFFHIVMPMQLE</sequence>
<protein>
    <recommendedName>
        <fullName evidence="3 10">Beta sliding clamp</fullName>
    </recommendedName>
</protein>
<keyword evidence="4 10" id="KW-0963">Cytoplasm</keyword>
<dbReference type="Gene3D" id="3.70.10.10">
    <property type="match status" value="1"/>
</dbReference>
<reference evidence="14" key="1">
    <citation type="journal article" date="2020" name="mSystems">
        <title>Genome- and Community-Level Interaction Insights into Carbon Utilization and Element Cycling Functions of Hydrothermarchaeota in Hydrothermal Sediment.</title>
        <authorList>
            <person name="Zhou Z."/>
            <person name="Liu Y."/>
            <person name="Xu W."/>
            <person name="Pan J."/>
            <person name="Luo Z.H."/>
            <person name="Li M."/>
        </authorList>
    </citation>
    <scope>NUCLEOTIDE SEQUENCE [LARGE SCALE GENOMIC DNA]</scope>
    <source>
        <strain evidence="14">SpSt-503</strain>
    </source>
</reference>
<dbReference type="InterPro" id="IPR022637">
    <property type="entry name" value="DNA_polIII_beta_cen"/>
</dbReference>
<evidence type="ECO:0000259" key="12">
    <source>
        <dbReference type="Pfam" id="PF02767"/>
    </source>
</evidence>
<name>A0A7C3E079_9SPIR</name>
<comment type="subcellular location">
    <subcellularLocation>
        <location evidence="1 10">Cytoplasm</location>
    </subcellularLocation>
</comment>
<dbReference type="CDD" id="cd00140">
    <property type="entry name" value="beta_clamp"/>
    <property type="match status" value="1"/>
</dbReference>
<dbReference type="EMBL" id="DSVL01000001">
    <property type="protein sequence ID" value="HFH27892.1"/>
    <property type="molecule type" value="Genomic_DNA"/>
</dbReference>
<evidence type="ECO:0000256" key="10">
    <source>
        <dbReference type="PIRNR" id="PIRNR000804"/>
    </source>
</evidence>
<comment type="caution">
    <text evidence="14">The sequence shown here is derived from an EMBL/GenBank/DDBJ whole genome shotgun (WGS) entry which is preliminary data.</text>
</comment>
<comment type="similarity">
    <text evidence="2 10">Belongs to the beta sliding clamp family.</text>
</comment>
<dbReference type="GO" id="GO:0005737">
    <property type="term" value="C:cytoplasm"/>
    <property type="evidence" value="ECO:0007669"/>
    <property type="project" value="UniProtKB-SubCell"/>
</dbReference>
<evidence type="ECO:0000256" key="1">
    <source>
        <dbReference type="ARBA" id="ARBA00004496"/>
    </source>
</evidence>
<evidence type="ECO:0000259" key="13">
    <source>
        <dbReference type="Pfam" id="PF02768"/>
    </source>
</evidence>
<dbReference type="InterPro" id="IPR001001">
    <property type="entry name" value="DNA_polIII_beta"/>
</dbReference>
<dbReference type="Pfam" id="PF02768">
    <property type="entry name" value="DNA_pol3_beta_3"/>
    <property type="match status" value="1"/>
</dbReference>
<proteinExistence type="inferred from homology"/>
<comment type="subunit">
    <text evidence="10">Forms a ring-shaped head-to-tail homodimer around DNA.</text>
</comment>
<dbReference type="SMART" id="SM00480">
    <property type="entry name" value="POL3Bc"/>
    <property type="match status" value="1"/>
</dbReference>
<dbReference type="NCBIfam" id="TIGR00663">
    <property type="entry name" value="dnan"/>
    <property type="match status" value="1"/>
</dbReference>
<keyword evidence="7 10" id="KW-0235">DNA replication</keyword>
<gene>
    <name evidence="14" type="primary">dnaN</name>
    <name evidence="14" type="ORF">ENS59_00015</name>
</gene>
<comment type="function">
    <text evidence="10">Confers DNA tethering and processivity to DNA polymerases and other proteins. Acts as a clamp, forming a ring around DNA (a reaction catalyzed by the clamp-loading complex) which diffuses in an ATP-independent manner freely and bidirectionally along dsDNA. Initially characterized for its ability to contact the catalytic subunit of DNA polymerase III (Pol III), a complex, multichain enzyme responsible for most of the replicative synthesis in bacteria; Pol III exhibits 3'-5' exonuclease proofreading activity. The beta chain is required for initiation of replication as well as for processivity of DNA replication.</text>
</comment>
<keyword evidence="5 10" id="KW-0808">Transferase</keyword>
<evidence type="ECO:0000256" key="7">
    <source>
        <dbReference type="ARBA" id="ARBA00022705"/>
    </source>
</evidence>
<dbReference type="InterPro" id="IPR022634">
    <property type="entry name" value="DNA_polIII_beta_N"/>
</dbReference>
<dbReference type="Gene3D" id="3.10.150.10">
    <property type="entry name" value="DNA Polymerase III, subunit A, domain 2"/>
    <property type="match status" value="1"/>
</dbReference>
<dbReference type="Pfam" id="PF00712">
    <property type="entry name" value="DNA_pol3_beta"/>
    <property type="match status" value="1"/>
</dbReference>
<evidence type="ECO:0000256" key="4">
    <source>
        <dbReference type="ARBA" id="ARBA00022490"/>
    </source>
</evidence>
<dbReference type="PANTHER" id="PTHR30478:SF0">
    <property type="entry name" value="BETA SLIDING CLAMP"/>
    <property type="match status" value="1"/>
</dbReference>
<dbReference type="SUPFAM" id="SSF55979">
    <property type="entry name" value="DNA clamp"/>
    <property type="match status" value="3"/>
</dbReference>
<evidence type="ECO:0000256" key="6">
    <source>
        <dbReference type="ARBA" id="ARBA00022695"/>
    </source>
</evidence>
<organism evidence="14">
    <name type="scientific">Gracilinema caldarium</name>
    <dbReference type="NCBI Taxonomy" id="215591"/>
    <lineage>
        <taxon>Bacteria</taxon>
        <taxon>Pseudomonadati</taxon>
        <taxon>Spirochaetota</taxon>
        <taxon>Spirochaetia</taxon>
        <taxon>Spirochaetales</taxon>
        <taxon>Breznakiellaceae</taxon>
        <taxon>Gracilinema</taxon>
    </lineage>
</organism>
<evidence type="ECO:0000256" key="8">
    <source>
        <dbReference type="ARBA" id="ARBA00022932"/>
    </source>
</evidence>
<dbReference type="InterPro" id="IPR046938">
    <property type="entry name" value="DNA_clamp_sf"/>
</dbReference>
<dbReference type="AlphaFoldDB" id="A0A7C3E079"/>